<dbReference type="EMBL" id="BNAF01000010">
    <property type="protein sequence ID" value="GHE42102.1"/>
    <property type="molecule type" value="Genomic_DNA"/>
</dbReference>
<dbReference type="Gene3D" id="3.90.950.20">
    <property type="entry name" value="CinA-like"/>
    <property type="match status" value="1"/>
</dbReference>
<accession>A0ABQ3HZS9</accession>
<dbReference type="SUPFAM" id="SSF142433">
    <property type="entry name" value="CinA-like"/>
    <property type="match status" value="1"/>
</dbReference>
<evidence type="ECO:0000313" key="3">
    <source>
        <dbReference type="Proteomes" id="UP000620550"/>
    </source>
</evidence>
<dbReference type="Proteomes" id="UP000620550">
    <property type="component" value="Unassembled WGS sequence"/>
</dbReference>
<dbReference type="Pfam" id="PF02464">
    <property type="entry name" value="CinA"/>
    <property type="match status" value="1"/>
</dbReference>
<comment type="caution">
    <text evidence="2">The sequence shown here is derived from an EMBL/GenBank/DDBJ whole genome shotgun (WGS) entry which is preliminary data.</text>
</comment>
<protein>
    <submittedName>
        <fullName evidence="2">Damage-inducible protein CinA</fullName>
    </submittedName>
</protein>
<dbReference type="RefSeq" id="WP_189627192.1">
    <property type="nucleotide sequence ID" value="NZ_BNAF01000010.1"/>
</dbReference>
<evidence type="ECO:0000313" key="2">
    <source>
        <dbReference type="EMBL" id="GHE42102.1"/>
    </source>
</evidence>
<feature type="domain" description="CinA C-terminal" evidence="1">
    <location>
        <begin position="17"/>
        <end position="155"/>
    </location>
</feature>
<dbReference type="InterPro" id="IPR036653">
    <property type="entry name" value="CinA-like_C"/>
</dbReference>
<dbReference type="NCBIfam" id="TIGR00199">
    <property type="entry name" value="PncC_domain"/>
    <property type="match status" value="1"/>
</dbReference>
<dbReference type="InterPro" id="IPR008136">
    <property type="entry name" value="CinA_C"/>
</dbReference>
<gene>
    <name evidence="2" type="ORF">GCM10017764_26680</name>
</gene>
<organism evidence="2 3">
    <name type="scientific">Sphingobacterium griseoflavum</name>
    <dbReference type="NCBI Taxonomy" id="1474952"/>
    <lineage>
        <taxon>Bacteria</taxon>
        <taxon>Pseudomonadati</taxon>
        <taxon>Bacteroidota</taxon>
        <taxon>Sphingobacteriia</taxon>
        <taxon>Sphingobacteriales</taxon>
        <taxon>Sphingobacteriaceae</taxon>
        <taxon>Sphingobacterium</taxon>
    </lineage>
</organism>
<proteinExistence type="predicted"/>
<evidence type="ECO:0000259" key="1">
    <source>
        <dbReference type="Pfam" id="PF02464"/>
    </source>
</evidence>
<name>A0ABQ3HZS9_9SPHI</name>
<sequence>MNKESETINYGDAVIRCGNLLAEKSNTIAFAESATAGKLAYAFSLTPYSGAILRGSIVCYNACVKEDVLGVTKEIVDRYTPESAEVTREMCKALKLQMPADVIVAVTGLTAPGGSETKEKPVGTMFFCILYKELLHEYRMVLKGTPTQIVDKSIAEICQKICIVLDGGSV</sequence>
<keyword evidence="3" id="KW-1185">Reference proteome</keyword>
<reference evidence="3" key="1">
    <citation type="journal article" date="2019" name="Int. J. Syst. Evol. Microbiol.">
        <title>The Global Catalogue of Microorganisms (GCM) 10K type strain sequencing project: providing services to taxonomists for standard genome sequencing and annotation.</title>
        <authorList>
            <consortium name="The Broad Institute Genomics Platform"/>
            <consortium name="The Broad Institute Genome Sequencing Center for Infectious Disease"/>
            <person name="Wu L."/>
            <person name="Ma J."/>
        </authorList>
    </citation>
    <scope>NUCLEOTIDE SEQUENCE [LARGE SCALE GENOMIC DNA]</scope>
    <source>
        <strain evidence="3">CGMCC 1.12966</strain>
    </source>
</reference>